<dbReference type="PROSITE" id="PS50862">
    <property type="entry name" value="AA_TRNA_LIGASE_II"/>
    <property type="match status" value="1"/>
</dbReference>
<dbReference type="EC" id="6.1.1.20" evidence="3"/>
<keyword evidence="4" id="KW-0436">Ligase</keyword>
<keyword evidence="5" id="KW-0547">Nucleotide-binding</keyword>
<dbReference type="Gene3D" id="3.30.930.10">
    <property type="entry name" value="Bira Bifunctional Protein, Domain 2"/>
    <property type="match status" value="1"/>
</dbReference>
<feature type="domain" description="FDX-ACB" evidence="15">
    <location>
        <begin position="357"/>
        <end position="437"/>
    </location>
</feature>
<dbReference type="Gene3D" id="3.30.70.380">
    <property type="entry name" value="Ferrodoxin-fold anticodon-binding domain"/>
    <property type="match status" value="1"/>
</dbReference>
<dbReference type="InterPro" id="IPR036690">
    <property type="entry name" value="Fdx_antiC-bd_sf"/>
</dbReference>
<dbReference type="AlphaFoldDB" id="A0A9Q1QA21"/>
<gene>
    <name evidence="16" type="ORF">Cgig2_001232</name>
</gene>
<evidence type="ECO:0000259" key="15">
    <source>
        <dbReference type="PROSITE" id="PS51447"/>
    </source>
</evidence>
<dbReference type="OrthoDB" id="4457at2759"/>
<dbReference type="InterPro" id="IPR045864">
    <property type="entry name" value="aa-tRNA-synth_II/BPL/LPL"/>
</dbReference>
<comment type="caution">
    <text evidence="16">The sequence shown here is derived from an EMBL/GenBank/DDBJ whole genome shotgun (WGS) entry which is preliminary data.</text>
</comment>
<dbReference type="SUPFAM" id="SSF54991">
    <property type="entry name" value="Anticodon-binding domain of PheRS"/>
    <property type="match status" value="1"/>
</dbReference>
<dbReference type="PANTHER" id="PTHR11538:SF41">
    <property type="entry name" value="PHENYLALANINE--TRNA LIGASE, MITOCHONDRIAL"/>
    <property type="match status" value="1"/>
</dbReference>
<name>A0A9Q1QA21_9CARY</name>
<evidence type="ECO:0000256" key="11">
    <source>
        <dbReference type="ARBA" id="ARBA00031194"/>
    </source>
</evidence>
<evidence type="ECO:0000256" key="5">
    <source>
        <dbReference type="ARBA" id="ARBA00022741"/>
    </source>
</evidence>
<evidence type="ECO:0000256" key="3">
    <source>
        <dbReference type="ARBA" id="ARBA00012814"/>
    </source>
</evidence>
<dbReference type="GO" id="GO:0005524">
    <property type="term" value="F:ATP binding"/>
    <property type="evidence" value="ECO:0007669"/>
    <property type="project" value="UniProtKB-KW"/>
</dbReference>
<reference evidence="16" key="1">
    <citation type="submission" date="2022-04" db="EMBL/GenBank/DDBJ databases">
        <title>Carnegiea gigantea Genome sequencing and assembly v2.</title>
        <authorList>
            <person name="Copetti D."/>
            <person name="Sanderson M.J."/>
            <person name="Burquez A."/>
            <person name="Wojciechowski M.F."/>
        </authorList>
    </citation>
    <scope>NUCLEOTIDE SEQUENCE</scope>
    <source>
        <strain evidence="16">SGP5-SGP5p</strain>
        <tissue evidence="16">Aerial part</tissue>
    </source>
</reference>
<dbReference type="GO" id="GO:0004826">
    <property type="term" value="F:phenylalanine-tRNA ligase activity"/>
    <property type="evidence" value="ECO:0007669"/>
    <property type="project" value="UniProtKB-EC"/>
</dbReference>
<dbReference type="PROSITE" id="PS51447">
    <property type="entry name" value="FDX_ACB"/>
    <property type="match status" value="1"/>
</dbReference>
<evidence type="ECO:0000256" key="6">
    <source>
        <dbReference type="ARBA" id="ARBA00022840"/>
    </source>
</evidence>
<evidence type="ECO:0000256" key="2">
    <source>
        <dbReference type="ARBA" id="ARBA00008226"/>
    </source>
</evidence>
<dbReference type="SUPFAM" id="SSF55681">
    <property type="entry name" value="Class II aaRS and biotin synthetases"/>
    <property type="match status" value="1"/>
</dbReference>
<dbReference type="Pfam" id="PF03147">
    <property type="entry name" value="FDX-ACB"/>
    <property type="match status" value="1"/>
</dbReference>
<dbReference type="Proteomes" id="UP001153076">
    <property type="component" value="Unassembled WGS sequence"/>
</dbReference>
<sequence>MYTLIQRGHFQKFCAARTHYPSMAMTAISLAQLTLLSKSSIFLCRNRVGTFNFSVAFSTSSALSFSNFSQKKWRQPVAASVVEIGGLKIAKEDVVRDDPTNNVPDAIFTKLGMQLHRRDKHPIGILKNAIYEYFDKNYSNKFEKFDNLCPIVSVKANFDDVLVPADHVSRSDNDTYYVDSQTVLRCHTSAHQAELLRRGCTHFLVTGDVYRRDSIDSTHYPVFHQMEGVHVFSPDDWGSSRVDATSYATQDLKACLEGAVEMRWVDTYFPFTNPSFELEIFFQEKWLEVLGCGVMEQEILKRSGKTDNSAWAFGLGLERLAMVLFDIPDIRLFWSTDERFTSQFAKGELGVKFKPFSKFPPCYKDMSFWISDSFTENNLCEVVRGIAGDLVEEVRLIDSFTNEKGMTSHCYRIAYRSMERSLTDEEINDLQNHGIVC</sequence>
<dbReference type="FunFam" id="3.30.70.380:FF:000003">
    <property type="entry name" value="Phenylalanine--tRNA ligase chloroplastic/mitochondrial"/>
    <property type="match status" value="1"/>
</dbReference>
<evidence type="ECO:0000256" key="8">
    <source>
        <dbReference type="ARBA" id="ARBA00022946"/>
    </source>
</evidence>
<keyword evidence="7" id="KW-0648">Protein biosynthesis</keyword>
<dbReference type="FunFam" id="3.30.930.10:FF:000083">
    <property type="entry name" value="Phenylalanine--tRNA ligase"/>
    <property type="match status" value="1"/>
</dbReference>
<dbReference type="InterPro" id="IPR002319">
    <property type="entry name" value="Phenylalanyl-tRNA_Synthase"/>
</dbReference>
<keyword evidence="10" id="KW-0030">Aminoacyl-tRNA synthetase</keyword>
<protein>
    <recommendedName>
        <fullName evidence="3">phenylalanine--tRNA ligase</fullName>
        <ecNumber evidence="3">6.1.1.20</ecNumber>
    </recommendedName>
    <alternativeName>
        <fullName evidence="11">Phenylalanyl-tRNA synthetase</fullName>
    </alternativeName>
</protein>
<keyword evidence="8" id="KW-0809">Transit peptide</keyword>
<dbReference type="Pfam" id="PF01409">
    <property type="entry name" value="tRNA-synt_2d"/>
    <property type="match status" value="1"/>
</dbReference>
<dbReference type="CDD" id="cd00496">
    <property type="entry name" value="PheRS_alpha_core"/>
    <property type="match status" value="1"/>
</dbReference>
<evidence type="ECO:0000313" key="17">
    <source>
        <dbReference type="Proteomes" id="UP001153076"/>
    </source>
</evidence>
<comment type="subcellular location">
    <subcellularLocation>
        <location evidence="1">Mitochondrion matrix</location>
    </subcellularLocation>
</comment>
<evidence type="ECO:0000256" key="9">
    <source>
        <dbReference type="ARBA" id="ARBA00023128"/>
    </source>
</evidence>
<evidence type="ECO:0000256" key="13">
    <source>
        <dbReference type="ARBA" id="ARBA00057761"/>
    </source>
</evidence>
<keyword evidence="6" id="KW-0067">ATP-binding</keyword>
<comment type="similarity">
    <text evidence="2">Belongs to the class-II aminoacyl-tRNA synthetase family.</text>
</comment>
<accession>A0A9Q1QA21</accession>
<evidence type="ECO:0000256" key="4">
    <source>
        <dbReference type="ARBA" id="ARBA00022598"/>
    </source>
</evidence>
<dbReference type="InterPro" id="IPR005121">
    <property type="entry name" value="Fdx_antiC-bd"/>
</dbReference>
<evidence type="ECO:0000256" key="7">
    <source>
        <dbReference type="ARBA" id="ARBA00022917"/>
    </source>
</evidence>
<feature type="domain" description="Aminoacyl-transfer RNA synthetases class-II family profile" evidence="14">
    <location>
        <begin position="207"/>
        <end position="355"/>
    </location>
</feature>
<dbReference type="InterPro" id="IPR006195">
    <property type="entry name" value="aa-tRNA-synth_II"/>
</dbReference>
<dbReference type="GO" id="GO:0000049">
    <property type="term" value="F:tRNA binding"/>
    <property type="evidence" value="ECO:0007669"/>
    <property type="project" value="InterPro"/>
</dbReference>
<evidence type="ECO:0000256" key="1">
    <source>
        <dbReference type="ARBA" id="ARBA00004305"/>
    </source>
</evidence>
<dbReference type="PANTHER" id="PTHR11538">
    <property type="entry name" value="PHENYLALANYL-TRNA SYNTHETASE"/>
    <property type="match status" value="1"/>
</dbReference>
<evidence type="ECO:0000256" key="12">
    <source>
        <dbReference type="ARBA" id="ARBA00049255"/>
    </source>
</evidence>
<keyword evidence="17" id="KW-1185">Reference proteome</keyword>
<dbReference type="EMBL" id="JAKOGI010000505">
    <property type="protein sequence ID" value="KAJ8434039.1"/>
    <property type="molecule type" value="Genomic_DNA"/>
</dbReference>
<dbReference type="GO" id="GO:0005759">
    <property type="term" value="C:mitochondrial matrix"/>
    <property type="evidence" value="ECO:0007669"/>
    <property type="project" value="UniProtKB-SubCell"/>
</dbReference>
<keyword evidence="9" id="KW-0496">Mitochondrion</keyword>
<evidence type="ECO:0000256" key="10">
    <source>
        <dbReference type="ARBA" id="ARBA00023146"/>
    </source>
</evidence>
<proteinExistence type="inferred from homology"/>
<evidence type="ECO:0000259" key="14">
    <source>
        <dbReference type="PROSITE" id="PS50862"/>
    </source>
</evidence>
<comment type="catalytic activity">
    <reaction evidence="12">
        <text>tRNA(Phe) + L-phenylalanine + ATP = L-phenylalanyl-tRNA(Phe) + AMP + diphosphate + H(+)</text>
        <dbReference type="Rhea" id="RHEA:19413"/>
        <dbReference type="Rhea" id="RHEA-COMP:9668"/>
        <dbReference type="Rhea" id="RHEA-COMP:9699"/>
        <dbReference type="ChEBI" id="CHEBI:15378"/>
        <dbReference type="ChEBI" id="CHEBI:30616"/>
        <dbReference type="ChEBI" id="CHEBI:33019"/>
        <dbReference type="ChEBI" id="CHEBI:58095"/>
        <dbReference type="ChEBI" id="CHEBI:78442"/>
        <dbReference type="ChEBI" id="CHEBI:78531"/>
        <dbReference type="ChEBI" id="CHEBI:456215"/>
        <dbReference type="EC" id="6.1.1.20"/>
    </reaction>
</comment>
<evidence type="ECO:0000313" key="16">
    <source>
        <dbReference type="EMBL" id="KAJ8434039.1"/>
    </source>
</evidence>
<organism evidence="16 17">
    <name type="scientific">Carnegiea gigantea</name>
    <dbReference type="NCBI Taxonomy" id="171969"/>
    <lineage>
        <taxon>Eukaryota</taxon>
        <taxon>Viridiplantae</taxon>
        <taxon>Streptophyta</taxon>
        <taxon>Embryophyta</taxon>
        <taxon>Tracheophyta</taxon>
        <taxon>Spermatophyta</taxon>
        <taxon>Magnoliopsida</taxon>
        <taxon>eudicotyledons</taxon>
        <taxon>Gunneridae</taxon>
        <taxon>Pentapetalae</taxon>
        <taxon>Caryophyllales</taxon>
        <taxon>Cactineae</taxon>
        <taxon>Cactaceae</taxon>
        <taxon>Cactoideae</taxon>
        <taxon>Echinocereeae</taxon>
        <taxon>Carnegiea</taxon>
    </lineage>
</organism>
<comment type="function">
    <text evidence="13">Is responsible for the charging of tRNA(Phe) with phenylalanine in mitochondrial translation.</text>
</comment>
<dbReference type="GO" id="GO:0006432">
    <property type="term" value="P:phenylalanyl-tRNA aminoacylation"/>
    <property type="evidence" value="ECO:0007669"/>
    <property type="project" value="TreeGrafter"/>
</dbReference>
<dbReference type="SMART" id="SM00896">
    <property type="entry name" value="FDX-ACB"/>
    <property type="match status" value="1"/>
</dbReference>